<gene>
    <name evidence="1" type="ORF">HHU12_18220</name>
</gene>
<keyword evidence="2" id="KW-1185">Reference proteome</keyword>
<comment type="caution">
    <text evidence="1">The sequence shown here is derived from an EMBL/GenBank/DDBJ whole genome shotgun (WGS) entry which is preliminary data.</text>
</comment>
<dbReference type="Proteomes" id="UP000576082">
    <property type="component" value="Unassembled WGS sequence"/>
</dbReference>
<accession>A0A7X9RWC3</accession>
<dbReference type="EMBL" id="JABANE010000051">
    <property type="protein sequence ID" value="NME69915.1"/>
    <property type="molecule type" value="Genomic_DNA"/>
</dbReference>
<organism evidence="1 2">
    <name type="scientific">Flammeovirga aprica JL-4</name>
    <dbReference type="NCBI Taxonomy" id="694437"/>
    <lineage>
        <taxon>Bacteria</taxon>
        <taxon>Pseudomonadati</taxon>
        <taxon>Bacteroidota</taxon>
        <taxon>Cytophagia</taxon>
        <taxon>Cytophagales</taxon>
        <taxon>Flammeovirgaceae</taxon>
        <taxon>Flammeovirga</taxon>
    </lineage>
</organism>
<protein>
    <submittedName>
        <fullName evidence="1">Uncharacterized protein</fullName>
    </submittedName>
</protein>
<dbReference type="AlphaFoldDB" id="A0A7X9RWC3"/>
<evidence type="ECO:0000313" key="2">
    <source>
        <dbReference type="Proteomes" id="UP000576082"/>
    </source>
</evidence>
<name>A0A7X9RWC3_9BACT</name>
<reference evidence="1 2" key="1">
    <citation type="submission" date="2020-04" db="EMBL/GenBank/DDBJ databases">
        <title>Flammeovirga sp. SR4, a novel species isolated from seawater.</title>
        <authorList>
            <person name="Wang X."/>
        </authorList>
    </citation>
    <scope>NUCLEOTIDE SEQUENCE [LARGE SCALE GENOMIC DNA]</scope>
    <source>
        <strain evidence="1 2">ATCC 23126</strain>
    </source>
</reference>
<dbReference type="RefSeq" id="WP_169658167.1">
    <property type="nucleotide sequence ID" value="NZ_JABANE010000051.1"/>
</dbReference>
<proteinExistence type="predicted"/>
<evidence type="ECO:0000313" key="1">
    <source>
        <dbReference type="EMBL" id="NME69915.1"/>
    </source>
</evidence>
<sequence>MKTKFYLLLIFILTLNFPIICHSQTFEENTIRFPMLHEYDGNYHINPMGEKGLIVLRNRYAGEKKDIISELEVTYIKSNFQKKWVKTIQLSHYGDFISEDFDDTYAYYLMSSSKKVYQILRIHLEDGSHKVFFYRNVEKMTVDYFEIENNICFLGGAADARPFVSRWDLENGKRTILPSINQLKGGVVCMKWDHDVDLLTVVIKAEMSSEHRGVYINDYTVDGFLDKQYFEEVQRDYNYLTFRPYHNSRGELMLIGTYGIGSYEEGAQGVYTMAVGRNGYRLRPKFYDFLFFNNINSHLTEKEQDHIKEKFENKRERNKVIPQHLILQEHELQFMNGQVVFVMEEMDYIYPFTSDAKYTTETFFSKADVPTPKRFVQDYENQIVKKGEYIPYALNVDKLTGGNPFPLECRYKRVIACGFDPETGKMQWDNTYSARSLKNDLPVESVQAYADHKKVAFLHVSRDSFFYKISNRLEYKSDCEVVVYKDYSPANDVEKYMNGGLSHWYENHFIHTGTKKVTSTINRSETQQYFFLTCLSYSNRRYTK</sequence>